<dbReference type="AlphaFoldDB" id="A0A0A1UDB7"/>
<evidence type="ECO:0000256" key="2">
    <source>
        <dbReference type="PIRSR" id="PIRSR000097-1"/>
    </source>
</evidence>
<evidence type="ECO:0000313" key="7">
    <source>
        <dbReference type="Proteomes" id="UP000014680"/>
    </source>
</evidence>
<name>A0A0A1UDB7_ENTIV</name>
<sequence>MNETYKRIKMQHGFILNNGYFMPAIGLGTWLAKPGEVGAAVQLSLEQNYRMIDCARFYKNEKEIGEVGIGPYLQTHKRTDIFVTSKLWIDQVNRVRESCLESIQDLKCKYLDLYLMHWPVAVKENSSFPPKTEDFIEKDICDTWKDMEKLVDEGLVKSIGISNFNERQIEKIMKVCRIKPVVNQIEMNVYMQQKALRKVCDKYEIVVEAYRPIGGMSKDGVKSCLDDEVVVQLAQKYSKSTAQICLKFLGQSNVISVPKSTNANRLKQNVDLFDWKIEEEDMKQLEDRDLKKRDVMFKECWNGKTYEEFWGEKQ</sequence>
<dbReference type="OMA" id="PRIHLGV"/>
<dbReference type="PRINTS" id="PR00069">
    <property type="entry name" value="ALDKETRDTASE"/>
</dbReference>
<dbReference type="CDD" id="cd19071">
    <property type="entry name" value="AKR_AKR1-5-like"/>
    <property type="match status" value="1"/>
</dbReference>
<dbReference type="KEGG" id="eiv:EIN_046860"/>
<evidence type="ECO:0000313" key="6">
    <source>
        <dbReference type="EMBL" id="ELP94423.1"/>
    </source>
</evidence>
<dbReference type="InterPro" id="IPR018170">
    <property type="entry name" value="Aldo/ket_reductase_CS"/>
</dbReference>
<feature type="binding site" evidence="3">
    <location>
        <position position="117"/>
    </location>
    <ligand>
        <name>substrate</name>
    </ligand>
</feature>
<dbReference type="SUPFAM" id="SSF51430">
    <property type="entry name" value="NAD(P)-linked oxidoreductase"/>
    <property type="match status" value="1"/>
</dbReference>
<dbReference type="GO" id="GO:0047006">
    <property type="term" value="F:17-alpha,20-alpha-dihydroxypregn-4-en-3-one dehydrogenase [NAD(P)+] activity"/>
    <property type="evidence" value="ECO:0007669"/>
    <property type="project" value="UniProtKB-EC"/>
</dbReference>
<feature type="domain" description="NADP-dependent oxidoreductase" evidence="5">
    <location>
        <begin position="25"/>
        <end position="286"/>
    </location>
</feature>
<evidence type="ECO:0000259" key="5">
    <source>
        <dbReference type="Pfam" id="PF00248"/>
    </source>
</evidence>
<feature type="active site" description="Proton donor" evidence="2">
    <location>
        <position position="58"/>
    </location>
</feature>
<dbReference type="InterPro" id="IPR020471">
    <property type="entry name" value="AKR"/>
</dbReference>
<dbReference type="RefSeq" id="XP_004261194.1">
    <property type="nucleotide sequence ID" value="XM_004261146.1"/>
</dbReference>
<dbReference type="InterPro" id="IPR036812">
    <property type="entry name" value="NAD(P)_OxRdtase_dom_sf"/>
</dbReference>
<dbReference type="Gene3D" id="3.20.20.100">
    <property type="entry name" value="NADP-dependent oxidoreductase domain"/>
    <property type="match status" value="1"/>
</dbReference>
<dbReference type="VEuPathDB" id="AmoebaDB:EIN_046860"/>
<dbReference type="Proteomes" id="UP000014680">
    <property type="component" value="Unassembled WGS sequence"/>
</dbReference>
<keyword evidence="7" id="KW-1185">Reference proteome</keyword>
<dbReference type="PROSITE" id="PS00062">
    <property type="entry name" value="ALDOKETO_REDUCTASE_2"/>
    <property type="match status" value="1"/>
</dbReference>
<reference evidence="6 7" key="1">
    <citation type="submission" date="2012-10" db="EMBL/GenBank/DDBJ databases">
        <authorList>
            <person name="Zafar N."/>
            <person name="Inman J."/>
            <person name="Hall N."/>
            <person name="Lorenzi H."/>
            <person name="Caler E."/>
        </authorList>
    </citation>
    <scope>NUCLEOTIDE SEQUENCE [LARGE SCALE GENOMIC DNA]</scope>
    <source>
        <strain evidence="6 7">IP1</strain>
    </source>
</reference>
<dbReference type="GeneID" id="14893417"/>
<evidence type="ECO:0000256" key="1">
    <source>
        <dbReference type="ARBA" id="ARBA00023002"/>
    </source>
</evidence>
<dbReference type="EMBL" id="KB206215">
    <property type="protein sequence ID" value="ELP94423.1"/>
    <property type="molecule type" value="Genomic_DNA"/>
</dbReference>
<dbReference type="OrthoDB" id="416253at2759"/>
<dbReference type="PROSITE" id="PS00063">
    <property type="entry name" value="ALDOKETO_REDUCTASE_3"/>
    <property type="match status" value="1"/>
</dbReference>
<accession>A0A0A1UDB7</accession>
<keyword evidence="1 6" id="KW-0560">Oxidoreductase</keyword>
<dbReference type="InterPro" id="IPR023210">
    <property type="entry name" value="NADP_OxRdtase_dom"/>
</dbReference>
<organism evidence="6 7">
    <name type="scientific">Entamoeba invadens IP1</name>
    <dbReference type="NCBI Taxonomy" id="370355"/>
    <lineage>
        <taxon>Eukaryota</taxon>
        <taxon>Amoebozoa</taxon>
        <taxon>Evosea</taxon>
        <taxon>Archamoebae</taxon>
        <taxon>Mastigamoebida</taxon>
        <taxon>Entamoebidae</taxon>
        <taxon>Entamoeba</taxon>
    </lineage>
</organism>
<evidence type="ECO:0000256" key="4">
    <source>
        <dbReference type="PIRSR" id="PIRSR000097-3"/>
    </source>
</evidence>
<dbReference type="PIRSF" id="PIRSF000097">
    <property type="entry name" value="AKR"/>
    <property type="match status" value="1"/>
</dbReference>
<dbReference type="FunFam" id="3.20.20.100:FF:000002">
    <property type="entry name" value="2,5-diketo-D-gluconic acid reductase A"/>
    <property type="match status" value="1"/>
</dbReference>
<protein>
    <submittedName>
        <fullName evidence="6">Aldose reductase, putative</fullName>
        <ecNumber evidence="6">1.1.1.149</ecNumber>
    </submittedName>
</protein>
<dbReference type="Pfam" id="PF00248">
    <property type="entry name" value="Aldo_ket_red"/>
    <property type="match status" value="1"/>
</dbReference>
<dbReference type="EC" id="1.1.1.149" evidence="6"/>
<gene>
    <name evidence="6" type="ORF">EIN_046860</name>
</gene>
<evidence type="ECO:0000256" key="3">
    <source>
        <dbReference type="PIRSR" id="PIRSR000097-2"/>
    </source>
</evidence>
<proteinExistence type="predicted"/>
<feature type="site" description="Lowers pKa of active site Tyr" evidence="4">
    <location>
        <position position="86"/>
    </location>
</feature>
<dbReference type="PANTHER" id="PTHR11732">
    <property type="entry name" value="ALDO/KETO REDUCTASE"/>
    <property type="match status" value="1"/>
</dbReference>